<feature type="signal peptide" evidence="2">
    <location>
        <begin position="1"/>
        <end position="19"/>
    </location>
</feature>
<feature type="transmembrane region" description="Helical" evidence="1">
    <location>
        <begin position="116"/>
        <end position="142"/>
    </location>
</feature>
<dbReference type="EMBL" id="BSFD01000009">
    <property type="protein sequence ID" value="GLK49480.1"/>
    <property type="molecule type" value="Genomic_DNA"/>
</dbReference>
<organism evidence="3 4">
    <name type="scientific">Brevundimonas intermedia</name>
    <dbReference type="NCBI Taxonomy" id="74315"/>
    <lineage>
        <taxon>Bacteria</taxon>
        <taxon>Pseudomonadati</taxon>
        <taxon>Pseudomonadota</taxon>
        <taxon>Alphaproteobacteria</taxon>
        <taxon>Caulobacterales</taxon>
        <taxon>Caulobacteraceae</taxon>
        <taxon>Brevundimonas</taxon>
    </lineage>
</organism>
<protein>
    <submittedName>
        <fullName evidence="3">Uncharacterized protein</fullName>
    </submittedName>
</protein>
<evidence type="ECO:0000256" key="2">
    <source>
        <dbReference type="SAM" id="SignalP"/>
    </source>
</evidence>
<keyword evidence="1" id="KW-1133">Transmembrane helix</keyword>
<keyword evidence="1" id="KW-0472">Membrane</keyword>
<evidence type="ECO:0000313" key="3">
    <source>
        <dbReference type="EMBL" id="GLK49480.1"/>
    </source>
</evidence>
<dbReference type="Proteomes" id="UP001143509">
    <property type="component" value="Unassembled WGS sequence"/>
</dbReference>
<name>A0ABQ5T9J7_9CAUL</name>
<evidence type="ECO:0000313" key="4">
    <source>
        <dbReference type="Proteomes" id="UP001143509"/>
    </source>
</evidence>
<proteinExistence type="predicted"/>
<keyword evidence="4" id="KW-1185">Reference proteome</keyword>
<feature type="transmembrane region" description="Helical" evidence="1">
    <location>
        <begin position="84"/>
        <end position="104"/>
    </location>
</feature>
<keyword evidence="1" id="KW-0812">Transmembrane</keyword>
<gene>
    <name evidence="3" type="ORF">GCM10017620_24530</name>
</gene>
<comment type="caution">
    <text evidence="3">The sequence shown here is derived from an EMBL/GenBank/DDBJ whole genome shotgun (WGS) entry which is preliminary data.</text>
</comment>
<sequence length="161" mass="17802">MMIAFGVACMAVFAVNAWAAWDAKPRYTDAAGVAMMLCVSYGLTNLIIGVYGLPDAIHAFPVMDAIFVWMVWRAWMKNKRAWKMGVMSLLVAQLVLHAAFIFLWKTTGIDGGNLYAYIFLLNVAFTGQLIFAGSAGLTHAVVRAFDHMLGVRRQLAHARSR</sequence>
<evidence type="ECO:0000256" key="1">
    <source>
        <dbReference type="SAM" id="Phobius"/>
    </source>
</evidence>
<keyword evidence="2" id="KW-0732">Signal</keyword>
<feature type="chain" id="PRO_5047088551" evidence="2">
    <location>
        <begin position="20"/>
        <end position="161"/>
    </location>
</feature>
<accession>A0ABQ5T9J7</accession>
<reference evidence="3" key="1">
    <citation type="journal article" date="2014" name="Int. J. Syst. Evol. Microbiol.">
        <title>Complete genome of a new Firmicutes species belonging to the dominant human colonic microbiota ('Ruminococcus bicirculans') reveals two chromosomes and a selective capacity to utilize plant glucans.</title>
        <authorList>
            <consortium name="NISC Comparative Sequencing Program"/>
            <person name="Wegmann U."/>
            <person name="Louis P."/>
            <person name="Goesmann A."/>
            <person name="Henrissat B."/>
            <person name="Duncan S.H."/>
            <person name="Flint H.J."/>
        </authorList>
    </citation>
    <scope>NUCLEOTIDE SEQUENCE</scope>
    <source>
        <strain evidence="3">VKM B-1499</strain>
    </source>
</reference>
<dbReference type="RefSeq" id="WP_271165675.1">
    <property type="nucleotide sequence ID" value="NZ_BSFD01000009.1"/>
</dbReference>
<reference evidence="3" key="2">
    <citation type="submission" date="2023-01" db="EMBL/GenBank/DDBJ databases">
        <authorList>
            <person name="Sun Q."/>
            <person name="Evtushenko L."/>
        </authorList>
    </citation>
    <scope>NUCLEOTIDE SEQUENCE</scope>
    <source>
        <strain evidence="3">VKM B-1499</strain>
    </source>
</reference>